<reference evidence="2" key="1">
    <citation type="submission" date="2023-01" db="EMBL/GenBank/DDBJ databases">
        <title>Genome assembly of the deep-sea coral Lophelia pertusa.</title>
        <authorList>
            <person name="Herrera S."/>
            <person name="Cordes E."/>
        </authorList>
    </citation>
    <scope>NUCLEOTIDE SEQUENCE</scope>
    <source>
        <strain evidence="2">USNM1676648</strain>
        <tissue evidence="2">Polyp</tissue>
    </source>
</reference>
<dbReference type="PANTHER" id="PTHR11360">
    <property type="entry name" value="MONOCARBOXYLATE TRANSPORTER"/>
    <property type="match status" value="1"/>
</dbReference>
<gene>
    <name evidence="2" type="ORF">OS493_021674</name>
</gene>
<accession>A0A9W9YB45</accession>
<organism evidence="2 3">
    <name type="scientific">Desmophyllum pertusum</name>
    <dbReference type="NCBI Taxonomy" id="174260"/>
    <lineage>
        <taxon>Eukaryota</taxon>
        <taxon>Metazoa</taxon>
        <taxon>Cnidaria</taxon>
        <taxon>Anthozoa</taxon>
        <taxon>Hexacorallia</taxon>
        <taxon>Scleractinia</taxon>
        <taxon>Caryophylliina</taxon>
        <taxon>Caryophylliidae</taxon>
        <taxon>Desmophyllum</taxon>
    </lineage>
</organism>
<dbReference type="InterPro" id="IPR050327">
    <property type="entry name" value="Proton-linked_MCT"/>
</dbReference>
<dbReference type="AlphaFoldDB" id="A0A9W9YB45"/>
<keyword evidence="1" id="KW-0472">Membrane</keyword>
<dbReference type="SUPFAM" id="SSF103473">
    <property type="entry name" value="MFS general substrate transporter"/>
    <property type="match status" value="1"/>
</dbReference>
<feature type="transmembrane region" description="Helical" evidence="1">
    <location>
        <begin position="73"/>
        <end position="92"/>
    </location>
</feature>
<name>A0A9W9YB45_9CNID</name>
<dbReference type="Gene3D" id="1.20.1250.20">
    <property type="entry name" value="MFS general substrate transporter like domains"/>
    <property type="match status" value="1"/>
</dbReference>
<keyword evidence="3" id="KW-1185">Reference proteome</keyword>
<sequence length="201" mass="22427">MLFCRGRGNPRKQDSRWSYVVCLCATLSQALIMGIAQGFGIFLPVSMDEFNTSREYTANFLITAKYFVKRRSLATGLVTAGAGLGIFALAPINQILIDAYGLSGAFRALGFVILANCFLALFYDPNIQEELAQGLTSQETLEIPDNNTTQDSQRCHKLIDFQCGKCLPLRCSCLLRWSIYCDIYTSVSFGTILRRLAYRGR</sequence>
<evidence type="ECO:0000313" key="3">
    <source>
        <dbReference type="Proteomes" id="UP001163046"/>
    </source>
</evidence>
<dbReference type="PANTHER" id="PTHR11360:SF251">
    <property type="entry name" value="MAJOR FACILITATOR SUPERFAMILY (MFS) PROFILE DOMAIN-CONTAINING PROTEIN"/>
    <property type="match status" value="1"/>
</dbReference>
<comment type="caution">
    <text evidence="2">The sequence shown here is derived from an EMBL/GenBank/DDBJ whole genome shotgun (WGS) entry which is preliminary data.</text>
</comment>
<evidence type="ECO:0000256" key="1">
    <source>
        <dbReference type="SAM" id="Phobius"/>
    </source>
</evidence>
<protein>
    <submittedName>
        <fullName evidence="2">Uncharacterized protein</fullName>
    </submittedName>
</protein>
<dbReference type="EMBL" id="MU827791">
    <property type="protein sequence ID" value="KAJ7330745.1"/>
    <property type="molecule type" value="Genomic_DNA"/>
</dbReference>
<keyword evidence="1" id="KW-1133">Transmembrane helix</keyword>
<proteinExistence type="predicted"/>
<dbReference type="InterPro" id="IPR036259">
    <property type="entry name" value="MFS_trans_sf"/>
</dbReference>
<dbReference type="OrthoDB" id="6499973at2759"/>
<feature type="transmembrane region" description="Helical" evidence="1">
    <location>
        <begin position="104"/>
        <end position="123"/>
    </location>
</feature>
<dbReference type="Proteomes" id="UP001163046">
    <property type="component" value="Unassembled WGS sequence"/>
</dbReference>
<evidence type="ECO:0000313" key="2">
    <source>
        <dbReference type="EMBL" id="KAJ7330745.1"/>
    </source>
</evidence>
<feature type="transmembrane region" description="Helical" evidence="1">
    <location>
        <begin position="20"/>
        <end position="43"/>
    </location>
</feature>
<keyword evidence="1" id="KW-0812">Transmembrane</keyword>